<feature type="transmembrane region" description="Helical" evidence="1">
    <location>
        <begin position="82"/>
        <end position="99"/>
    </location>
</feature>
<feature type="signal peptide" evidence="2">
    <location>
        <begin position="1"/>
        <end position="19"/>
    </location>
</feature>
<gene>
    <name evidence="3" type="ORF">PGLA2088_LOCUS30241</name>
</gene>
<feature type="chain" id="PRO_5032903532" evidence="2">
    <location>
        <begin position="20"/>
        <end position="106"/>
    </location>
</feature>
<protein>
    <submittedName>
        <fullName evidence="3">Uncharacterized protein</fullName>
    </submittedName>
</protein>
<organism evidence="3 4">
    <name type="scientific">Polarella glacialis</name>
    <name type="common">Dinoflagellate</name>
    <dbReference type="NCBI Taxonomy" id="89957"/>
    <lineage>
        <taxon>Eukaryota</taxon>
        <taxon>Sar</taxon>
        <taxon>Alveolata</taxon>
        <taxon>Dinophyceae</taxon>
        <taxon>Suessiales</taxon>
        <taxon>Suessiaceae</taxon>
        <taxon>Polarella</taxon>
    </lineage>
</organism>
<accession>A0A813K531</accession>
<evidence type="ECO:0000256" key="2">
    <source>
        <dbReference type="SAM" id="SignalP"/>
    </source>
</evidence>
<evidence type="ECO:0000256" key="1">
    <source>
        <dbReference type="SAM" id="Phobius"/>
    </source>
</evidence>
<dbReference type="AlphaFoldDB" id="A0A813K531"/>
<sequence>MTKILLNLLFLFFLKKTKNINKNTNNNNNNNIAQQQQQHCSTTTTLLLTGCFVVCLLSVVRLFVCCLRVQPIQQAINKQSRWIKNSCCPLLFALFSLLFPSCSLVK</sequence>
<dbReference type="Proteomes" id="UP000626109">
    <property type="component" value="Unassembled WGS sequence"/>
</dbReference>
<name>A0A813K531_POLGL</name>
<keyword evidence="1" id="KW-0812">Transmembrane</keyword>
<keyword evidence="1" id="KW-1133">Transmembrane helix</keyword>
<feature type="transmembrane region" description="Helical" evidence="1">
    <location>
        <begin position="43"/>
        <end position="70"/>
    </location>
</feature>
<keyword evidence="2" id="KW-0732">Signal</keyword>
<keyword evidence="1" id="KW-0472">Membrane</keyword>
<evidence type="ECO:0000313" key="3">
    <source>
        <dbReference type="EMBL" id="CAE8697310.1"/>
    </source>
</evidence>
<dbReference type="EMBL" id="CAJNNW010028715">
    <property type="protein sequence ID" value="CAE8697310.1"/>
    <property type="molecule type" value="Genomic_DNA"/>
</dbReference>
<comment type="caution">
    <text evidence="3">The sequence shown here is derived from an EMBL/GenBank/DDBJ whole genome shotgun (WGS) entry which is preliminary data.</text>
</comment>
<proteinExistence type="predicted"/>
<reference evidence="3" key="1">
    <citation type="submission" date="2021-02" db="EMBL/GenBank/DDBJ databases">
        <authorList>
            <person name="Dougan E. K."/>
            <person name="Rhodes N."/>
            <person name="Thang M."/>
            <person name="Chan C."/>
        </authorList>
    </citation>
    <scope>NUCLEOTIDE SEQUENCE</scope>
</reference>
<evidence type="ECO:0000313" key="4">
    <source>
        <dbReference type="Proteomes" id="UP000626109"/>
    </source>
</evidence>